<feature type="compositionally biased region" description="Acidic residues" evidence="5">
    <location>
        <begin position="510"/>
        <end position="550"/>
    </location>
</feature>
<evidence type="ECO:0000259" key="6">
    <source>
        <dbReference type="PROSITE" id="PS50102"/>
    </source>
</evidence>
<feature type="compositionally biased region" description="Acidic residues" evidence="5">
    <location>
        <begin position="613"/>
        <end position="650"/>
    </location>
</feature>
<feature type="compositionally biased region" description="Basic residues" evidence="5">
    <location>
        <begin position="1174"/>
        <end position="1187"/>
    </location>
</feature>
<name>A0A7M7MYD2_STRPU</name>
<dbReference type="InParanoid" id="A0A7M7MYD2"/>
<evidence type="ECO:0000256" key="1">
    <source>
        <dbReference type="ARBA" id="ARBA00004604"/>
    </source>
</evidence>
<proteinExistence type="predicted"/>
<feature type="compositionally biased region" description="Acidic residues" evidence="5">
    <location>
        <begin position="331"/>
        <end position="345"/>
    </location>
</feature>
<feature type="compositionally biased region" description="Acidic residues" evidence="5">
    <location>
        <begin position="1078"/>
        <end position="1095"/>
    </location>
</feature>
<feature type="region of interest" description="Disordered" evidence="5">
    <location>
        <begin position="1159"/>
        <end position="1187"/>
    </location>
</feature>
<dbReference type="RefSeq" id="XP_030828434.1">
    <property type="nucleotide sequence ID" value="XM_030972574.1"/>
</dbReference>
<dbReference type="OrthoDB" id="21643at2759"/>
<dbReference type="GO" id="GO:0005730">
    <property type="term" value="C:nucleolus"/>
    <property type="evidence" value="ECO:0000318"/>
    <property type="project" value="GO_Central"/>
</dbReference>
<feature type="region of interest" description="Disordered" evidence="5">
    <location>
        <begin position="880"/>
        <end position="912"/>
    </location>
</feature>
<comment type="subcellular location">
    <subcellularLocation>
        <location evidence="1">Nucleus</location>
        <location evidence="1">Nucleolus</location>
    </subcellularLocation>
</comment>
<dbReference type="InterPro" id="IPR012677">
    <property type="entry name" value="Nucleotide-bd_a/b_plait_sf"/>
</dbReference>
<dbReference type="KEGG" id="spu:575561"/>
<dbReference type="PROSITE" id="PS50102">
    <property type="entry name" value="RRM"/>
    <property type="match status" value="1"/>
</dbReference>
<dbReference type="Pfam" id="PF00076">
    <property type="entry name" value="RRM_1"/>
    <property type="match status" value="1"/>
</dbReference>
<feature type="compositionally biased region" description="Basic and acidic residues" evidence="5">
    <location>
        <begin position="725"/>
        <end position="744"/>
    </location>
</feature>
<dbReference type="GO" id="GO:0003723">
    <property type="term" value="F:RNA binding"/>
    <property type="evidence" value="ECO:0000318"/>
    <property type="project" value="GO_Central"/>
</dbReference>
<feature type="compositionally biased region" description="Polar residues" evidence="5">
    <location>
        <begin position="1058"/>
        <end position="1069"/>
    </location>
</feature>
<feature type="compositionally biased region" description="Acidic residues" evidence="5">
    <location>
        <begin position="557"/>
        <end position="566"/>
    </location>
</feature>
<evidence type="ECO:0000313" key="8">
    <source>
        <dbReference type="Proteomes" id="UP000007110"/>
    </source>
</evidence>
<keyword evidence="8" id="KW-1185">Reference proteome</keyword>
<dbReference type="PANTHER" id="PTHR48029">
    <property type="entry name" value="NUCLEOLAR PROTEIN 8"/>
    <property type="match status" value="1"/>
</dbReference>
<organism evidence="7 8">
    <name type="scientific">Strongylocentrotus purpuratus</name>
    <name type="common">Purple sea urchin</name>
    <dbReference type="NCBI Taxonomy" id="7668"/>
    <lineage>
        <taxon>Eukaryota</taxon>
        <taxon>Metazoa</taxon>
        <taxon>Echinodermata</taxon>
        <taxon>Eleutherozoa</taxon>
        <taxon>Echinozoa</taxon>
        <taxon>Echinoidea</taxon>
        <taxon>Euechinoidea</taxon>
        <taxon>Echinacea</taxon>
        <taxon>Camarodonta</taxon>
        <taxon>Echinidea</taxon>
        <taxon>Strongylocentrotidae</taxon>
        <taxon>Strongylocentrotus</taxon>
    </lineage>
</organism>
<dbReference type="CTD" id="55035"/>
<dbReference type="InterPro" id="IPR000504">
    <property type="entry name" value="RRM_dom"/>
</dbReference>
<sequence length="1187" mass="133868">MADSDAEKRRLFIGGLHHELKEQDLKERFGRHGSISSLRLKTKKDTKGNPIKTFAHMDIVLTDKELKKCMSIYNNTKWNGNTMQIQLAKESDLTRLERERTAVSTLDEEDVVVRPKKPSHQAAAVKRLEENFEKAGISEFVVKGKVPGTQIEGEKNWIVGKYGRVLPVVYIRRKDKQKVVCYDPSKFSHHLKKFKEDDKVDEGIGMAKVDKLTWDLPESNSEVSLKRKGIFSQARPVMSQKKKMMKKDQLAYRKEPECGVPKRGVDSYCSGQSDSDFDDKDDDDRLPTIEDHVQVNSGGAEQPNDFEIVRDSASPFIQKAKSNTLTFESEPGYDSDDRDSVDTDELCTLVRSSKKSSGSQTNGVLKRKEASKMTLSTGDKQAGTTKMKRVKKAHKEEEESDMCKQSGEKINVTRIENNFAEVGESGADSDINDDNDSLNGDDTTDSEQHEHSEEEEKMSDMNTDEDGMDILKQDDDYPNDDGPVPSLNFDPLILDRSHLQGHKKANDLSEYPDDDEQEEEEDEEEGDDDEDDDEEEEQDSDDNNESDTGEGETATQDSDEEDDDQETLGSPIARFDFEPLILDRAAMRESIGTETNGDQPDLECRAEEKKEDSDDSDSDKDDDAIDEEDKSSDESSDAGEEQSEESDNTESDQRCDDTLNNIKEIKKSTDKEGKSKTLPEVKSSATVIDVEKPPAELQLKKDKFSQDMYDKSGRLLSKAAKRKLAREEAEKQKQADERRMESMKRQQRALLDRQVAIKGALSAVDDKDKKQGKHITFDSDDDDPESDTGAGNDETMIAGQKIPSKISLFESDSDDEEEGSVTENRVKKMWDDDEDDDDDDEEDDERFKIKPQYEGEAGQKLIQMEARYGGDTRFKLDTRFMDKENENSGTGAIAEVKENAEDDPSSSDLQEEKRKSLAILQNMLGTPVVASSKPVEPNFKDPSQLHYDPSRDEHSKYELQEAHAEESDAKKIEEEVRKEKRKMEEERAKLPEVSKEKFFQVSSNLKDAFSGGGGGGGELEEDGDGDGGGEGDGGTFTFFGGDDSDGEDEVPETKMDENLNTDLASSLLTSKRFRYDSSDDDDDDDDGEGDEDMEVDSDKIKATENVPEEESEDTSVPQAFFFLPDDPRLTAGSQKFCRPKDRDAMMTTWEEMKAQLQNDFRKRHQKAVRDQKTSKKWQKKPVKSFKK</sequence>
<feature type="compositionally biased region" description="Acidic residues" evidence="5">
    <location>
        <begin position="455"/>
        <end position="468"/>
    </location>
</feature>
<feature type="compositionally biased region" description="Acidic residues" evidence="5">
    <location>
        <begin position="811"/>
        <end position="820"/>
    </location>
</feature>
<evidence type="ECO:0000313" key="7">
    <source>
        <dbReference type="EnsemblMetazoa" id="XP_030828434"/>
    </source>
</evidence>
<reference evidence="8" key="1">
    <citation type="submission" date="2015-02" db="EMBL/GenBank/DDBJ databases">
        <title>Genome sequencing for Strongylocentrotus purpuratus.</title>
        <authorList>
            <person name="Murali S."/>
            <person name="Liu Y."/>
            <person name="Vee V."/>
            <person name="English A."/>
            <person name="Wang M."/>
            <person name="Skinner E."/>
            <person name="Han Y."/>
            <person name="Muzny D.M."/>
            <person name="Worley K.C."/>
            <person name="Gibbs R.A."/>
        </authorList>
    </citation>
    <scope>NUCLEOTIDE SEQUENCE</scope>
</reference>
<feature type="compositionally biased region" description="Basic and acidic residues" evidence="5">
    <location>
        <begin position="948"/>
        <end position="998"/>
    </location>
</feature>
<dbReference type="AlphaFoldDB" id="A0A7M7MYD2"/>
<feature type="compositionally biased region" description="Polar residues" evidence="5">
    <location>
        <begin position="373"/>
        <end position="384"/>
    </location>
</feature>
<feature type="region of interest" description="Disordered" evidence="5">
    <location>
        <begin position="236"/>
        <end position="286"/>
    </location>
</feature>
<dbReference type="Proteomes" id="UP000007110">
    <property type="component" value="Unassembled WGS sequence"/>
</dbReference>
<reference evidence="7" key="2">
    <citation type="submission" date="2021-01" db="UniProtKB">
        <authorList>
            <consortium name="EnsemblMetazoa"/>
        </authorList>
    </citation>
    <scope>IDENTIFICATION</scope>
</reference>
<dbReference type="InterPro" id="IPR034138">
    <property type="entry name" value="NOP8_RRM"/>
</dbReference>
<dbReference type="EnsemblMetazoa" id="XM_030972574">
    <property type="protein sequence ID" value="XP_030828434"/>
    <property type="gene ID" value="LOC575561"/>
</dbReference>
<accession>A0A7M7MYD2</accession>
<dbReference type="GO" id="GO:1902570">
    <property type="term" value="P:protein localization to nucleolus"/>
    <property type="evidence" value="ECO:0000318"/>
    <property type="project" value="GO_Central"/>
</dbReference>
<feature type="region of interest" description="Disordered" evidence="5">
    <location>
        <begin position="926"/>
        <end position="1117"/>
    </location>
</feature>
<dbReference type="CDD" id="cd12226">
    <property type="entry name" value="RRM_NOL8"/>
    <property type="match status" value="1"/>
</dbReference>
<dbReference type="SUPFAM" id="SSF54928">
    <property type="entry name" value="RNA-binding domain, RBD"/>
    <property type="match status" value="1"/>
</dbReference>
<feature type="compositionally biased region" description="Basic and acidic residues" evidence="5">
    <location>
        <begin position="689"/>
        <end position="713"/>
    </location>
</feature>
<evidence type="ECO:0000256" key="4">
    <source>
        <dbReference type="PROSITE-ProRule" id="PRU00176"/>
    </source>
</evidence>
<feature type="compositionally biased region" description="Acidic residues" evidence="5">
    <location>
        <begin position="831"/>
        <end position="844"/>
    </location>
</feature>
<evidence type="ECO:0000256" key="5">
    <source>
        <dbReference type="SAM" id="MobiDB-lite"/>
    </source>
</evidence>
<dbReference type="SMART" id="SM00360">
    <property type="entry name" value="RRM"/>
    <property type="match status" value="1"/>
</dbReference>
<feature type="domain" description="RRM" evidence="6">
    <location>
        <begin position="9"/>
        <end position="90"/>
    </location>
</feature>
<feature type="compositionally biased region" description="Basic and acidic residues" evidence="5">
    <location>
        <begin position="602"/>
        <end position="612"/>
    </location>
</feature>
<dbReference type="OMA" id="TMTQCKS"/>
<dbReference type="GeneID" id="575561"/>
<protein>
    <recommendedName>
        <fullName evidence="6">RRM domain-containing protein</fullName>
    </recommendedName>
</protein>
<evidence type="ECO:0000256" key="3">
    <source>
        <dbReference type="ARBA" id="ARBA00023242"/>
    </source>
</evidence>
<dbReference type="Gene3D" id="3.30.70.330">
    <property type="match status" value="1"/>
</dbReference>
<dbReference type="InterPro" id="IPR035979">
    <property type="entry name" value="RBD_domain_sf"/>
</dbReference>
<feature type="compositionally biased region" description="Basic and acidic residues" evidence="5">
    <location>
        <begin position="651"/>
        <end position="679"/>
    </location>
</feature>
<evidence type="ECO:0000256" key="2">
    <source>
        <dbReference type="ARBA" id="ARBA00022884"/>
    </source>
</evidence>
<keyword evidence="2 4" id="KW-0694">RNA-binding</keyword>
<keyword evidence="3" id="KW-0539">Nucleus</keyword>
<feature type="region of interest" description="Disordered" evidence="5">
    <location>
        <begin position="321"/>
        <end position="861"/>
    </location>
</feature>
<dbReference type="PANTHER" id="PTHR48029:SF1">
    <property type="entry name" value="NUCLEOLAR PROTEIN 8"/>
    <property type="match status" value="1"/>
</dbReference>
<feature type="compositionally biased region" description="Acidic residues" evidence="5">
    <location>
        <begin position="1018"/>
        <end position="1029"/>
    </location>
</feature>
<feature type="compositionally biased region" description="Basic and acidic residues" evidence="5">
    <location>
        <begin position="246"/>
        <end position="257"/>
    </location>
</feature>